<sequence>MPEAARQAIIYHDTDHLMNSLAGFQTMNPNSEPQASSVICKRIKDYTAETKAAQTAIELSKPEGTKADFKKIENISKVLLQELDIDHRVKLKRDALQAVMQHSAYLDTQSITLMLTKIISAVHDLLQYGKLTQRFPELQRYKNGPRWLLGKAELKELLETGNSTHKATKRPATQSSKKGSDLEKHSDLGGSLEPAELENERGGQLALELSSKTIGEAKRILGERIIKLIEPELTWTKDAEKMSGKIAAQIVSTFDDNSADSPNFRNVCYLVFNLRRLYSQALGILKDLNTAHHQIKDSSPMKDRSGVSNLQHWLGHEGCQSLAGNRCSPPLYSSTSPTTIGIIFVPHCNCEIVRFTTFLCLATTKTTREARDRDRSKALGVSFKFLVLKWNLQTRNTEDVIYISEEQLVTEHSFERFVLNCVSNPHISVQRNQAVMLALTSSSCEAYCKGAAWVSGLGLKDKKGAKTPEPAELIREGTYVFAGLPDGDPRNVWMKLAETMACEIEYNTVD</sequence>
<gene>
    <name evidence="2" type="ORF">CCUR1050_LOCUS28862</name>
    <name evidence="3" type="ORF">CCUR1050_LOCUS28863</name>
</gene>
<proteinExistence type="predicted"/>
<evidence type="ECO:0000313" key="3">
    <source>
        <dbReference type="EMBL" id="CAD8654775.1"/>
    </source>
</evidence>
<protein>
    <submittedName>
        <fullName evidence="3">Uncharacterized protein</fullName>
    </submittedName>
</protein>
<feature type="compositionally biased region" description="Basic and acidic residues" evidence="1">
    <location>
        <begin position="178"/>
        <end position="187"/>
    </location>
</feature>
<organism evidence="3">
    <name type="scientific">Cryptomonas curvata</name>
    <dbReference type="NCBI Taxonomy" id="233186"/>
    <lineage>
        <taxon>Eukaryota</taxon>
        <taxon>Cryptophyceae</taxon>
        <taxon>Cryptomonadales</taxon>
        <taxon>Cryptomonadaceae</taxon>
        <taxon>Cryptomonas</taxon>
    </lineage>
</organism>
<feature type="compositionally biased region" description="Polar residues" evidence="1">
    <location>
        <begin position="160"/>
        <end position="177"/>
    </location>
</feature>
<name>A0A6T8CWK0_9CRYP</name>
<accession>A0A6T8CWK0</accession>
<evidence type="ECO:0000313" key="2">
    <source>
        <dbReference type="EMBL" id="CAD8654773.1"/>
    </source>
</evidence>
<evidence type="ECO:0000256" key="1">
    <source>
        <dbReference type="SAM" id="MobiDB-lite"/>
    </source>
</evidence>
<dbReference type="EMBL" id="HBEZ01052597">
    <property type="protein sequence ID" value="CAD8654773.1"/>
    <property type="molecule type" value="Transcribed_RNA"/>
</dbReference>
<dbReference type="EMBL" id="HBEZ01052598">
    <property type="protein sequence ID" value="CAD8654775.1"/>
    <property type="molecule type" value="Transcribed_RNA"/>
</dbReference>
<dbReference type="AlphaFoldDB" id="A0A6T8CWK0"/>
<feature type="region of interest" description="Disordered" evidence="1">
    <location>
        <begin position="160"/>
        <end position="199"/>
    </location>
</feature>
<reference evidence="3" key="1">
    <citation type="submission" date="2021-01" db="EMBL/GenBank/DDBJ databases">
        <authorList>
            <person name="Corre E."/>
            <person name="Pelletier E."/>
            <person name="Niang G."/>
            <person name="Scheremetjew M."/>
            <person name="Finn R."/>
            <person name="Kale V."/>
            <person name="Holt S."/>
            <person name="Cochrane G."/>
            <person name="Meng A."/>
            <person name="Brown T."/>
            <person name="Cohen L."/>
        </authorList>
    </citation>
    <scope>NUCLEOTIDE SEQUENCE</scope>
    <source>
        <strain evidence="3">CCAP979/52</strain>
    </source>
</reference>